<protein>
    <submittedName>
        <fullName evidence="7">Peptidase M23</fullName>
    </submittedName>
</protein>
<reference evidence="7 8" key="1">
    <citation type="submission" date="2017-06" db="EMBL/GenBank/DDBJ databases">
        <title>Investigating the central metabolism of Clostridium thermosuccinogenes.</title>
        <authorList>
            <person name="Koendjbiharie J.G."/>
            <person name="van Kranenburg R."/>
        </authorList>
    </citation>
    <scope>NUCLEOTIDE SEQUENCE [LARGE SCALE GENOMIC DNA]</scope>
    <source>
        <strain evidence="7 8">DSM 5806</strain>
    </source>
</reference>
<evidence type="ECO:0000256" key="3">
    <source>
        <dbReference type="SAM" id="MobiDB-lite"/>
    </source>
</evidence>
<comment type="caution">
    <text evidence="7">The sequence shown here is derived from an EMBL/GenBank/DDBJ whole genome shotgun (WGS) entry which is preliminary data.</text>
</comment>
<dbReference type="Pfam" id="PF24568">
    <property type="entry name" value="CC_PcsB"/>
    <property type="match status" value="1"/>
</dbReference>
<evidence type="ECO:0000313" key="8">
    <source>
        <dbReference type="Proteomes" id="UP000236151"/>
    </source>
</evidence>
<feature type="domain" description="Peptidoglycan hydrolase PcsB coiled-coil" evidence="6">
    <location>
        <begin position="98"/>
        <end position="167"/>
    </location>
</feature>
<gene>
    <name evidence="7" type="ORF">CDQ84_11490</name>
</gene>
<dbReference type="InterPro" id="IPR016047">
    <property type="entry name" value="M23ase_b-sheet_dom"/>
</dbReference>
<dbReference type="GO" id="GO:0004222">
    <property type="term" value="F:metalloendopeptidase activity"/>
    <property type="evidence" value="ECO:0007669"/>
    <property type="project" value="TreeGrafter"/>
</dbReference>
<dbReference type="InterPro" id="IPR057309">
    <property type="entry name" value="PcsB_CC"/>
</dbReference>
<dbReference type="Pfam" id="PF01551">
    <property type="entry name" value="Peptidase_M23"/>
    <property type="match status" value="1"/>
</dbReference>
<evidence type="ECO:0000256" key="1">
    <source>
        <dbReference type="ARBA" id="ARBA00022729"/>
    </source>
</evidence>
<evidence type="ECO:0000256" key="2">
    <source>
        <dbReference type="SAM" id="Coils"/>
    </source>
</evidence>
<dbReference type="RefSeq" id="WP_274540092.1">
    <property type="nucleotide sequence ID" value="NZ_CP021850.1"/>
</dbReference>
<proteinExistence type="predicted"/>
<dbReference type="InterPro" id="IPR050570">
    <property type="entry name" value="Cell_wall_metabolism_enzyme"/>
</dbReference>
<dbReference type="Proteomes" id="UP000236151">
    <property type="component" value="Unassembled WGS sequence"/>
</dbReference>
<dbReference type="FunFam" id="2.70.70.10:FF:000006">
    <property type="entry name" value="M23 family peptidase"/>
    <property type="match status" value="1"/>
</dbReference>
<feature type="coiled-coil region" evidence="2">
    <location>
        <begin position="163"/>
        <end position="239"/>
    </location>
</feature>
<accession>A0A2K2FCM0</accession>
<dbReference type="PANTHER" id="PTHR21666:SF270">
    <property type="entry name" value="MUREIN HYDROLASE ACTIVATOR ENVC"/>
    <property type="match status" value="1"/>
</dbReference>
<keyword evidence="2" id="KW-0175">Coiled coil</keyword>
<sequence length="376" mass="42635">MKRLVLFFMVFALIFVNMAPAHADELSKAKEEKKNIEQEMKNVAKDKKEYESKIKETENQKKALEEERKKADSELKNLQSEVATLNDIILALDAELEAAEDKYQNQVAMLKTRIKVMYENSSVTYLQTLIESKSIIDFFERLQLISLISENDKNLVEELDAAKKDLDYKRQMKESQKKKLEEDVKDKEEKIQSLVASRNQADRKIKEYEMTLEDLEKREDELIKKSQEITKRIEKLMSEAQYSGGIMKWPCPSSTTISSYYGNRYHPILKKNKLHTGIDIAAARGASIVAAAAGTVIVAEWQTGYGNTVIIDHGGKIATLYGHADKILVKVGDKVKAGDTIAKVGSTGWSTGPHLHFEVIKNGQTQNPLDYLGKKK</sequence>
<evidence type="ECO:0000313" key="7">
    <source>
        <dbReference type="EMBL" id="PNT98273.1"/>
    </source>
</evidence>
<dbReference type="Gene3D" id="2.70.70.10">
    <property type="entry name" value="Glucose Permease (Domain IIA)"/>
    <property type="match status" value="1"/>
</dbReference>
<dbReference type="AlphaFoldDB" id="A0A2K2FCM0"/>
<dbReference type="EMBL" id="NIOJ01000029">
    <property type="protein sequence ID" value="PNT98273.1"/>
    <property type="molecule type" value="Genomic_DNA"/>
</dbReference>
<feature type="chain" id="PRO_5014421148" evidence="4">
    <location>
        <begin position="24"/>
        <end position="376"/>
    </location>
</feature>
<feature type="region of interest" description="Disordered" evidence="3">
    <location>
        <begin position="44"/>
        <end position="68"/>
    </location>
</feature>
<dbReference type="KEGG" id="cthd:CDO33_03085"/>
<evidence type="ECO:0000259" key="5">
    <source>
        <dbReference type="Pfam" id="PF01551"/>
    </source>
</evidence>
<keyword evidence="8" id="KW-1185">Reference proteome</keyword>
<organism evidence="7 8">
    <name type="scientific">Clostridium thermosuccinogenes</name>
    <dbReference type="NCBI Taxonomy" id="84032"/>
    <lineage>
        <taxon>Bacteria</taxon>
        <taxon>Bacillati</taxon>
        <taxon>Bacillota</taxon>
        <taxon>Clostridia</taxon>
        <taxon>Eubacteriales</taxon>
        <taxon>Clostridiaceae</taxon>
        <taxon>Clostridium</taxon>
    </lineage>
</organism>
<dbReference type="Gene3D" id="6.10.250.3150">
    <property type="match status" value="1"/>
</dbReference>
<feature type="domain" description="M23ase beta-sheet core" evidence="5">
    <location>
        <begin position="274"/>
        <end position="368"/>
    </location>
</feature>
<dbReference type="PANTHER" id="PTHR21666">
    <property type="entry name" value="PEPTIDASE-RELATED"/>
    <property type="match status" value="1"/>
</dbReference>
<feature type="signal peptide" evidence="4">
    <location>
        <begin position="1"/>
        <end position="23"/>
    </location>
</feature>
<keyword evidence="1 4" id="KW-0732">Signal</keyword>
<name>A0A2K2FCM0_9CLOT</name>
<evidence type="ECO:0000259" key="6">
    <source>
        <dbReference type="Pfam" id="PF24568"/>
    </source>
</evidence>
<dbReference type="SUPFAM" id="SSF51261">
    <property type="entry name" value="Duplicated hybrid motif"/>
    <property type="match status" value="1"/>
</dbReference>
<dbReference type="InterPro" id="IPR011055">
    <property type="entry name" value="Dup_hybrid_motif"/>
</dbReference>
<dbReference type="CDD" id="cd12797">
    <property type="entry name" value="M23_peptidase"/>
    <property type="match status" value="1"/>
</dbReference>
<evidence type="ECO:0000256" key="4">
    <source>
        <dbReference type="SAM" id="SignalP"/>
    </source>
</evidence>